<dbReference type="InterPro" id="IPR022522">
    <property type="entry name" value="Flagellar_motor_stator_MotA"/>
</dbReference>
<proteinExistence type="inferred from homology"/>
<protein>
    <submittedName>
        <fullName evidence="16">Chemotaxis protein MotA</fullName>
    </submittedName>
</protein>
<gene>
    <name evidence="16" type="ORF">HNQ77_000187</name>
</gene>
<dbReference type="Proteomes" id="UP000538666">
    <property type="component" value="Unassembled WGS sequence"/>
</dbReference>
<keyword evidence="3" id="KW-0813">Transport</keyword>
<evidence type="ECO:0000256" key="10">
    <source>
        <dbReference type="ARBA" id="ARBA00022989"/>
    </source>
</evidence>
<keyword evidence="7 13" id="KW-0812">Transmembrane</keyword>
<keyword evidence="17" id="KW-1185">Reference proteome</keyword>
<reference evidence="16 17" key="1">
    <citation type="submission" date="2020-08" db="EMBL/GenBank/DDBJ databases">
        <title>Genomic Encyclopedia of Type Strains, Phase IV (KMG-IV): sequencing the most valuable type-strain genomes for metagenomic binning, comparative biology and taxonomic classification.</title>
        <authorList>
            <person name="Goeker M."/>
        </authorList>
    </citation>
    <scope>NUCLEOTIDE SEQUENCE [LARGE SCALE GENOMIC DNA]</scope>
    <source>
        <strain evidence="16 17">DSM 103733</strain>
    </source>
</reference>
<evidence type="ECO:0000256" key="8">
    <source>
        <dbReference type="ARBA" id="ARBA00022779"/>
    </source>
</evidence>
<dbReference type="GO" id="GO:1902600">
    <property type="term" value="P:proton transmembrane transport"/>
    <property type="evidence" value="ECO:0007669"/>
    <property type="project" value="UniProtKB-KW"/>
</dbReference>
<dbReference type="OrthoDB" id="9782603at2"/>
<keyword evidence="11" id="KW-0406">Ion transport</keyword>
<keyword evidence="9" id="KW-0375">Hydrogen ion transport</keyword>
<keyword evidence="5" id="KW-0145">Chemotaxis</keyword>
<dbReference type="InterPro" id="IPR000540">
    <property type="entry name" value="Flag_MotA_CS"/>
</dbReference>
<keyword evidence="4" id="KW-1003">Cell membrane</keyword>
<evidence type="ECO:0000256" key="6">
    <source>
        <dbReference type="ARBA" id="ARBA00022519"/>
    </source>
</evidence>
<dbReference type="InterPro" id="IPR002898">
    <property type="entry name" value="MotA_ExbB_proton_chnl"/>
</dbReference>
<evidence type="ECO:0000256" key="4">
    <source>
        <dbReference type="ARBA" id="ARBA00022475"/>
    </source>
</evidence>
<accession>A0A841JR47</accession>
<dbReference type="Pfam" id="PF01618">
    <property type="entry name" value="MotA_ExbB"/>
    <property type="match status" value="1"/>
</dbReference>
<evidence type="ECO:0000256" key="11">
    <source>
        <dbReference type="ARBA" id="ARBA00023065"/>
    </source>
</evidence>
<evidence type="ECO:0000256" key="3">
    <source>
        <dbReference type="ARBA" id="ARBA00022448"/>
    </source>
</evidence>
<dbReference type="AlphaFoldDB" id="A0A841JR47"/>
<dbReference type="PROSITE" id="PS01307">
    <property type="entry name" value="MOTA"/>
    <property type="match status" value="1"/>
</dbReference>
<dbReference type="GO" id="GO:0006935">
    <property type="term" value="P:chemotaxis"/>
    <property type="evidence" value="ECO:0007669"/>
    <property type="project" value="UniProtKB-KW"/>
</dbReference>
<dbReference type="GO" id="GO:0071978">
    <property type="term" value="P:bacterial-type flagellum-dependent swarming motility"/>
    <property type="evidence" value="ECO:0007669"/>
    <property type="project" value="InterPro"/>
</dbReference>
<comment type="subcellular location">
    <subcellularLocation>
        <location evidence="1">Cell inner membrane</location>
        <topology evidence="1">Multi-pass membrane protein</topology>
    </subcellularLocation>
</comment>
<dbReference type="EMBL" id="JACHEK010000001">
    <property type="protein sequence ID" value="MBB6142249.1"/>
    <property type="molecule type" value="Genomic_DNA"/>
</dbReference>
<organism evidence="16 17">
    <name type="scientific">Silvibacterium bohemicum</name>
    <dbReference type="NCBI Taxonomy" id="1577686"/>
    <lineage>
        <taxon>Bacteria</taxon>
        <taxon>Pseudomonadati</taxon>
        <taxon>Acidobacteriota</taxon>
        <taxon>Terriglobia</taxon>
        <taxon>Terriglobales</taxon>
        <taxon>Acidobacteriaceae</taxon>
        <taxon>Silvibacterium</taxon>
    </lineage>
</organism>
<evidence type="ECO:0000256" key="1">
    <source>
        <dbReference type="ARBA" id="ARBA00004429"/>
    </source>
</evidence>
<feature type="domain" description="Motility protein A N-terminal" evidence="15">
    <location>
        <begin position="4"/>
        <end position="93"/>
    </location>
</feature>
<dbReference type="InterPro" id="IPR047055">
    <property type="entry name" value="MotA-like"/>
</dbReference>
<evidence type="ECO:0000259" key="14">
    <source>
        <dbReference type="Pfam" id="PF01618"/>
    </source>
</evidence>
<evidence type="ECO:0000256" key="13">
    <source>
        <dbReference type="SAM" id="Phobius"/>
    </source>
</evidence>
<dbReference type="GO" id="GO:0005886">
    <property type="term" value="C:plasma membrane"/>
    <property type="evidence" value="ECO:0007669"/>
    <property type="project" value="UniProtKB-SubCell"/>
</dbReference>
<dbReference type="Pfam" id="PF20560">
    <property type="entry name" value="MotA_N"/>
    <property type="match status" value="1"/>
</dbReference>
<evidence type="ECO:0000256" key="2">
    <source>
        <dbReference type="ARBA" id="ARBA00008038"/>
    </source>
</evidence>
<name>A0A841JR47_9BACT</name>
<feature type="transmembrane region" description="Helical" evidence="13">
    <location>
        <begin position="203"/>
        <end position="224"/>
    </location>
</feature>
<keyword evidence="6" id="KW-0997">Cell inner membrane</keyword>
<comment type="similarity">
    <text evidence="2">Belongs to the MotA family.</text>
</comment>
<evidence type="ECO:0000256" key="7">
    <source>
        <dbReference type="ARBA" id="ARBA00022692"/>
    </source>
</evidence>
<evidence type="ECO:0000256" key="5">
    <source>
        <dbReference type="ARBA" id="ARBA00022500"/>
    </source>
</evidence>
<feature type="transmembrane region" description="Helical" evidence="13">
    <location>
        <begin position="26"/>
        <end position="47"/>
    </location>
</feature>
<evidence type="ECO:0000259" key="15">
    <source>
        <dbReference type="Pfam" id="PF20560"/>
    </source>
</evidence>
<feature type="domain" description="MotA/TolQ/ExbB proton channel" evidence="14">
    <location>
        <begin position="121"/>
        <end position="215"/>
    </location>
</feature>
<dbReference type="PANTHER" id="PTHR30433:SF4">
    <property type="entry name" value="MOTILITY PROTEIN A"/>
    <property type="match status" value="1"/>
</dbReference>
<dbReference type="NCBIfam" id="TIGR03818">
    <property type="entry name" value="MotA1"/>
    <property type="match status" value="1"/>
</dbReference>
<evidence type="ECO:0000313" key="16">
    <source>
        <dbReference type="EMBL" id="MBB6142249.1"/>
    </source>
</evidence>
<keyword evidence="12 13" id="KW-0472">Membrane</keyword>
<evidence type="ECO:0000256" key="9">
    <source>
        <dbReference type="ARBA" id="ARBA00022781"/>
    </source>
</evidence>
<keyword evidence="10 13" id="KW-1133">Transmembrane helix</keyword>
<dbReference type="PANTHER" id="PTHR30433">
    <property type="entry name" value="CHEMOTAXIS PROTEIN MOTA"/>
    <property type="match status" value="1"/>
</dbReference>
<sequence length="294" mass="31494">MFAILGIVLVFGAVIAGFLMEKGHLAVLIQPAELIIIGGAAIGTLLIANPMHTLKAILSGVMGTFGASPFGKDRYLSSLRMMYELLNKIRRSGMLSIEVDIEKPEESEIFKAYPDFIKDHHVRHFVCDTLRMVVTGGVEPFDMDQMMDLDMEVRHKGAHEPITALTSVADALPGLGIVAAVLGVVITMGALGGPPEEIGHKVAAALVGTFLGILLCYGLVGPLGVNMGKASDEEHAYLYVLRVLMIAFIRGNAPVQSVEIARRAIPTHVRPSFEEVEAACQNRAGVAVAEEQPA</sequence>
<comment type="caution">
    <text evidence="16">The sequence shown here is derived from an EMBL/GenBank/DDBJ whole genome shotgun (WGS) entry which is preliminary data.</text>
</comment>
<dbReference type="RefSeq" id="WP_050057502.1">
    <property type="nucleotide sequence ID" value="NZ_JACHEK010000001.1"/>
</dbReference>
<evidence type="ECO:0000256" key="12">
    <source>
        <dbReference type="ARBA" id="ARBA00023136"/>
    </source>
</evidence>
<feature type="transmembrane region" description="Helical" evidence="13">
    <location>
        <begin position="171"/>
        <end position="191"/>
    </location>
</feature>
<dbReference type="InterPro" id="IPR046786">
    <property type="entry name" value="MotA_N"/>
</dbReference>
<evidence type="ECO:0000313" key="17">
    <source>
        <dbReference type="Proteomes" id="UP000538666"/>
    </source>
</evidence>
<keyword evidence="8" id="KW-0283">Flagellar rotation</keyword>